<name>A0A2J6SS47_9HELO</name>
<dbReference type="AlphaFoldDB" id="A0A2J6SS47"/>
<dbReference type="InParanoid" id="A0A2J6SS47"/>
<dbReference type="GO" id="GO:0005576">
    <property type="term" value="C:extracellular region"/>
    <property type="evidence" value="ECO:0007669"/>
    <property type="project" value="TreeGrafter"/>
</dbReference>
<protein>
    <submittedName>
        <fullName evidence="2">Putative antigenic cell wall galactomanno protein</fullName>
    </submittedName>
</protein>
<proteinExistence type="predicted"/>
<keyword evidence="3" id="KW-1185">Reference proteome</keyword>
<gene>
    <name evidence="2" type="ORF">K444DRAFT_646739</name>
</gene>
<accession>A0A2J6SS47</accession>
<feature type="chain" id="PRO_5014317036" evidence="1">
    <location>
        <begin position="18"/>
        <end position="177"/>
    </location>
</feature>
<dbReference type="Pfam" id="PF12296">
    <property type="entry name" value="HsbA"/>
    <property type="match status" value="1"/>
</dbReference>
<reference evidence="2 3" key="1">
    <citation type="submission" date="2016-04" db="EMBL/GenBank/DDBJ databases">
        <title>A degradative enzymes factory behind the ericoid mycorrhizal symbiosis.</title>
        <authorList>
            <consortium name="DOE Joint Genome Institute"/>
            <person name="Martino E."/>
            <person name="Morin E."/>
            <person name="Grelet G."/>
            <person name="Kuo A."/>
            <person name="Kohler A."/>
            <person name="Daghino S."/>
            <person name="Barry K."/>
            <person name="Choi C."/>
            <person name="Cichocki N."/>
            <person name="Clum A."/>
            <person name="Copeland A."/>
            <person name="Hainaut M."/>
            <person name="Haridas S."/>
            <person name="Labutti K."/>
            <person name="Lindquist E."/>
            <person name="Lipzen A."/>
            <person name="Khouja H.-R."/>
            <person name="Murat C."/>
            <person name="Ohm R."/>
            <person name="Olson A."/>
            <person name="Spatafora J."/>
            <person name="Veneault-Fourrey C."/>
            <person name="Henrissat B."/>
            <person name="Grigoriev I."/>
            <person name="Martin F."/>
            <person name="Perotto S."/>
        </authorList>
    </citation>
    <scope>NUCLEOTIDE SEQUENCE [LARGE SCALE GENOMIC DNA]</scope>
    <source>
        <strain evidence="2 3">E</strain>
    </source>
</reference>
<feature type="signal peptide" evidence="1">
    <location>
        <begin position="1"/>
        <end position="17"/>
    </location>
</feature>
<evidence type="ECO:0000256" key="1">
    <source>
        <dbReference type="SAM" id="SignalP"/>
    </source>
</evidence>
<organism evidence="2 3">
    <name type="scientific">Hyaloscypha bicolor E</name>
    <dbReference type="NCBI Taxonomy" id="1095630"/>
    <lineage>
        <taxon>Eukaryota</taxon>
        <taxon>Fungi</taxon>
        <taxon>Dikarya</taxon>
        <taxon>Ascomycota</taxon>
        <taxon>Pezizomycotina</taxon>
        <taxon>Leotiomycetes</taxon>
        <taxon>Helotiales</taxon>
        <taxon>Hyaloscyphaceae</taxon>
        <taxon>Hyaloscypha</taxon>
        <taxon>Hyaloscypha bicolor</taxon>
    </lineage>
</organism>
<dbReference type="Gene3D" id="1.20.1280.140">
    <property type="match status" value="1"/>
</dbReference>
<dbReference type="RefSeq" id="XP_024730491.1">
    <property type="nucleotide sequence ID" value="XM_024885239.1"/>
</dbReference>
<evidence type="ECO:0000313" key="3">
    <source>
        <dbReference type="Proteomes" id="UP000235371"/>
    </source>
</evidence>
<dbReference type="OrthoDB" id="2422134at2759"/>
<dbReference type="InterPro" id="IPR021054">
    <property type="entry name" value="Cell_wall_mannoprotein_1"/>
</dbReference>
<keyword evidence="1" id="KW-0732">Signal</keyword>
<sequence>MHISLLPISLLVARALADGAAIVAAMTTIGNATVKLNSTVSSFPDNPLLDLLDVGGLLTDSISLLNDINAATHIAQASANLTLLEAISLAQSTISLASMVESTLTNIVNSKPKFDKLVVVSPVILLNLKSEKSATDSFGAAVVAKVPAALQATAQNLLAPIDDAFNSAIATYGEFAL</sequence>
<dbReference type="Proteomes" id="UP000235371">
    <property type="component" value="Unassembled WGS sequence"/>
</dbReference>
<dbReference type="GeneID" id="36593316"/>
<evidence type="ECO:0000313" key="2">
    <source>
        <dbReference type="EMBL" id="PMD53587.1"/>
    </source>
</evidence>
<dbReference type="EMBL" id="KZ613872">
    <property type="protein sequence ID" value="PMD53587.1"/>
    <property type="molecule type" value="Genomic_DNA"/>
</dbReference>
<dbReference type="PANTHER" id="PTHR38123">
    <property type="entry name" value="CELL WALL SERINE-THREONINE-RICH GALACTOMANNOPROTEIN MP1 (AFU_ORTHOLOGUE AFUA_4G03240)"/>
    <property type="match status" value="1"/>
</dbReference>
<dbReference type="PANTHER" id="PTHR38123:SF4">
    <property type="entry name" value="CELL WALL GALACTOMANNOPROTEIN, PUTATIVE (AFU_ORTHOLOGUE AFUA_4G00870)-RELATED"/>
    <property type="match status" value="1"/>
</dbReference>